<proteinExistence type="predicted"/>
<protein>
    <submittedName>
        <fullName evidence="1">Uncharacterized protein</fullName>
    </submittedName>
</protein>
<dbReference type="AlphaFoldDB" id="A0A8T1BZ04"/>
<sequence>MWSGGMCLVVEEQGHQGDHTGTKKAGKAQLVVNSNYLLGATIRIDFVYLRTGQSPCKLKDRLPFKSERFVVLPPHFPPEVMDKMAIDYWKQIVSGYTNCPRGVQAAFAAF</sequence>
<comment type="caution">
    <text evidence="1">The sequence shown here is derived from an EMBL/GenBank/DDBJ whole genome shotgun (WGS) entry which is preliminary data.</text>
</comment>
<gene>
    <name evidence="1" type="ORF">PC115_g12134</name>
</gene>
<reference evidence="1" key="1">
    <citation type="submission" date="2018-10" db="EMBL/GenBank/DDBJ databases">
        <title>Effector identification in a new, highly contiguous assembly of the strawberry crown rot pathogen Phytophthora cactorum.</title>
        <authorList>
            <person name="Armitage A.D."/>
            <person name="Nellist C.F."/>
            <person name="Bates H."/>
            <person name="Vickerstaff R.J."/>
            <person name="Harrison R.J."/>
        </authorList>
    </citation>
    <scope>NUCLEOTIDE SEQUENCE</scope>
    <source>
        <strain evidence="1">4032</strain>
    </source>
</reference>
<organism evidence="1 2">
    <name type="scientific">Phytophthora cactorum</name>
    <dbReference type="NCBI Taxonomy" id="29920"/>
    <lineage>
        <taxon>Eukaryota</taxon>
        <taxon>Sar</taxon>
        <taxon>Stramenopiles</taxon>
        <taxon>Oomycota</taxon>
        <taxon>Peronosporomycetes</taxon>
        <taxon>Peronosporales</taxon>
        <taxon>Peronosporaceae</taxon>
        <taxon>Phytophthora</taxon>
    </lineage>
</organism>
<name>A0A8T1BZ04_9STRA</name>
<dbReference type="Proteomes" id="UP000774804">
    <property type="component" value="Unassembled WGS sequence"/>
</dbReference>
<evidence type="ECO:0000313" key="1">
    <source>
        <dbReference type="EMBL" id="KAG2913239.1"/>
    </source>
</evidence>
<dbReference type="EMBL" id="RCMI01000397">
    <property type="protein sequence ID" value="KAG2913239.1"/>
    <property type="molecule type" value="Genomic_DNA"/>
</dbReference>
<evidence type="ECO:0000313" key="2">
    <source>
        <dbReference type="Proteomes" id="UP000774804"/>
    </source>
</evidence>
<accession>A0A8T1BZ04</accession>